<dbReference type="InterPro" id="IPR016729">
    <property type="entry name" value="FADD"/>
</dbReference>
<dbReference type="SMART" id="SM00005">
    <property type="entry name" value="DEATH"/>
    <property type="match status" value="1"/>
</dbReference>
<feature type="domain" description="Death" evidence="1">
    <location>
        <begin position="108"/>
        <end position="181"/>
    </location>
</feature>
<dbReference type="Gene3D" id="1.10.533.10">
    <property type="entry name" value="Death Domain, Fas"/>
    <property type="match status" value="1"/>
</dbReference>
<evidence type="ECO:0000259" key="1">
    <source>
        <dbReference type="PROSITE" id="PS50017"/>
    </source>
</evidence>
<reference evidence="2" key="1">
    <citation type="journal article" date="2020" name="Nat. Ecol. Evol.">
        <title>Deeply conserved synteny resolves early events in vertebrate evolution.</title>
        <authorList>
            <person name="Simakov O."/>
            <person name="Marletaz F."/>
            <person name="Yue J.X."/>
            <person name="O'Connell B."/>
            <person name="Jenkins J."/>
            <person name="Brandt A."/>
            <person name="Calef R."/>
            <person name="Tung C.H."/>
            <person name="Huang T.K."/>
            <person name="Schmutz J."/>
            <person name="Satoh N."/>
            <person name="Yu J.K."/>
            <person name="Putnam N.H."/>
            <person name="Green R.E."/>
            <person name="Rokhsar D.S."/>
        </authorList>
    </citation>
    <scope>NUCLEOTIDE SEQUENCE [LARGE SCALE GENOMIC DNA]</scope>
    <source>
        <strain evidence="2">S238N-H82</strain>
    </source>
</reference>
<dbReference type="RefSeq" id="XP_035663219.1">
    <property type="nucleotide sequence ID" value="XM_035807326.1"/>
</dbReference>
<dbReference type="KEGG" id="bfo:118406923"/>
<organism evidence="2 3">
    <name type="scientific">Branchiostoma floridae</name>
    <name type="common">Florida lancelet</name>
    <name type="synonym">Amphioxus</name>
    <dbReference type="NCBI Taxonomy" id="7739"/>
    <lineage>
        <taxon>Eukaryota</taxon>
        <taxon>Metazoa</taxon>
        <taxon>Chordata</taxon>
        <taxon>Cephalochordata</taxon>
        <taxon>Leptocardii</taxon>
        <taxon>Amphioxiformes</taxon>
        <taxon>Branchiostomatidae</taxon>
        <taxon>Branchiostoma</taxon>
    </lineage>
</organism>
<reference evidence="3" key="2">
    <citation type="submission" date="2025-08" db="UniProtKB">
        <authorList>
            <consortium name="RefSeq"/>
        </authorList>
    </citation>
    <scope>IDENTIFICATION</scope>
    <source>
        <strain evidence="3">S238N-H82</strain>
        <tissue evidence="3">Testes</tissue>
    </source>
</reference>
<dbReference type="SUPFAM" id="SSF47986">
    <property type="entry name" value="DEATH domain"/>
    <property type="match status" value="1"/>
</dbReference>
<sequence>MIPPANVEDLQEPQPDGNRGACYGFPVAAGFHTLPKTSSSVHMASQSRQHLPFRPMSCSTDTIPSTSASSHETSVSSLEYREKVYSTLARSYANILTASATEELKISLGDQWPELARRLKLKQYQIDHIVNENRSDLQGQIYNMLRCWQQRKTGEATIPELYGALKECNRLDIMHKLQAMEDNS</sequence>
<gene>
    <name evidence="3" type="primary">LOC118406923</name>
</gene>
<keyword evidence="2" id="KW-1185">Reference proteome</keyword>
<dbReference type="PANTHER" id="PTHR15077">
    <property type="entry name" value="FAS-ASSOCIATING DEATH DOMAIN-CONTAINING PROTEIN FADD"/>
    <property type="match status" value="1"/>
</dbReference>
<dbReference type="Proteomes" id="UP000001554">
    <property type="component" value="Chromosome 19"/>
</dbReference>
<dbReference type="PROSITE" id="PS50017">
    <property type="entry name" value="DEATH_DOMAIN"/>
    <property type="match status" value="1"/>
</dbReference>
<dbReference type="GO" id="GO:0007165">
    <property type="term" value="P:signal transduction"/>
    <property type="evidence" value="ECO:0007669"/>
    <property type="project" value="InterPro"/>
</dbReference>
<name>A0A9J7HP42_BRAFL</name>
<accession>A0A9J7HP42</accession>
<dbReference type="InterPro" id="IPR000488">
    <property type="entry name" value="Death_dom"/>
</dbReference>
<protein>
    <submittedName>
        <fullName evidence="3">P53-induced death domain-containing protein 1-like</fullName>
    </submittedName>
</protein>
<dbReference type="InterPro" id="IPR011029">
    <property type="entry name" value="DEATH-like_dom_sf"/>
</dbReference>
<dbReference type="CDD" id="cd01670">
    <property type="entry name" value="Death"/>
    <property type="match status" value="1"/>
</dbReference>
<dbReference type="AlphaFoldDB" id="A0A9J7HP42"/>
<evidence type="ECO:0000313" key="2">
    <source>
        <dbReference type="Proteomes" id="UP000001554"/>
    </source>
</evidence>
<dbReference type="GeneID" id="118406923"/>
<evidence type="ECO:0000313" key="3">
    <source>
        <dbReference type="RefSeq" id="XP_035663219.1"/>
    </source>
</evidence>
<proteinExistence type="predicted"/>
<dbReference type="Pfam" id="PF00531">
    <property type="entry name" value="Death"/>
    <property type="match status" value="1"/>
</dbReference>